<evidence type="ECO:0000313" key="3">
    <source>
        <dbReference type="EMBL" id="CAF0830353.1"/>
    </source>
</evidence>
<dbReference type="PROSITE" id="PS51352">
    <property type="entry name" value="THIOREDOXIN_2"/>
    <property type="match status" value="1"/>
</dbReference>
<keyword evidence="5" id="KW-1185">Reference proteome</keyword>
<proteinExistence type="predicted"/>
<evidence type="ECO:0000313" key="4">
    <source>
        <dbReference type="EMBL" id="CAF1412669.1"/>
    </source>
</evidence>
<dbReference type="AlphaFoldDB" id="A0A815LUZ9"/>
<protein>
    <recommendedName>
        <fullName evidence="2">Thioredoxin domain-containing protein</fullName>
    </recommendedName>
</protein>
<organism evidence="4 5">
    <name type="scientific">Rotaria sordida</name>
    <dbReference type="NCBI Taxonomy" id="392033"/>
    <lineage>
        <taxon>Eukaryota</taxon>
        <taxon>Metazoa</taxon>
        <taxon>Spiralia</taxon>
        <taxon>Gnathifera</taxon>
        <taxon>Rotifera</taxon>
        <taxon>Eurotatoria</taxon>
        <taxon>Bdelloidea</taxon>
        <taxon>Philodinida</taxon>
        <taxon>Philodinidae</taxon>
        <taxon>Rotaria</taxon>
    </lineage>
</organism>
<dbReference type="SUPFAM" id="SSF52833">
    <property type="entry name" value="Thioredoxin-like"/>
    <property type="match status" value="2"/>
</dbReference>
<dbReference type="PANTHER" id="PTHR46497:SF1">
    <property type="entry name" value="THIOREDOXIN DOMAIN-CONTAINING PROTEIN 11"/>
    <property type="match status" value="1"/>
</dbReference>
<dbReference type="EMBL" id="CAJNOH010000065">
    <property type="protein sequence ID" value="CAF0830353.1"/>
    <property type="molecule type" value="Genomic_DNA"/>
</dbReference>
<evidence type="ECO:0000259" key="2">
    <source>
        <dbReference type="PROSITE" id="PS51352"/>
    </source>
</evidence>
<evidence type="ECO:0000313" key="5">
    <source>
        <dbReference type="Proteomes" id="UP000663870"/>
    </source>
</evidence>
<dbReference type="Proteomes" id="UP000663870">
    <property type="component" value="Unassembled WGS sequence"/>
</dbReference>
<dbReference type="EMBL" id="CAJNOL010001741">
    <property type="protein sequence ID" value="CAF1412669.1"/>
    <property type="molecule type" value="Genomic_DNA"/>
</dbReference>
<keyword evidence="1" id="KW-0732">Signal</keyword>
<reference evidence="4" key="1">
    <citation type="submission" date="2021-02" db="EMBL/GenBank/DDBJ databases">
        <authorList>
            <person name="Nowell W R."/>
        </authorList>
    </citation>
    <scope>NUCLEOTIDE SEQUENCE</scope>
</reference>
<feature type="domain" description="Thioredoxin" evidence="2">
    <location>
        <begin position="559"/>
        <end position="688"/>
    </location>
</feature>
<feature type="chain" id="PRO_5035606624" description="Thioredoxin domain-containing protein" evidence="1">
    <location>
        <begin position="21"/>
        <end position="730"/>
    </location>
</feature>
<accession>A0A815LUZ9</accession>
<dbReference type="PANTHER" id="PTHR46497">
    <property type="entry name" value="THIOREDOXIN DOMAIN-CONTAINING PROTEIN 11"/>
    <property type="match status" value="1"/>
</dbReference>
<dbReference type="InterPro" id="IPR052792">
    <property type="entry name" value="Thioredoxin_dom-contain_11"/>
</dbReference>
<sequence length="730" mass="86641">MCNNVIILFFLLLLTKSGETFRLFSSGAGTYKEARPFFVSSKNLINDYFDGDLTHVFQTINSHTFVFVMYYAHFCGISRRMREPFEKAAAFYLERIPHGNTTLDKFHVKFVAVDCFYHTGQCRKSYKLDYYPHMYLYIKGTRGYQYFGPTITSNLIEFIEKIRMPVIRITNIDEFLDFIVQHESNVLAHFDFSNNLQRQYYSFFVQAALKHIEYDNEHPIRFAVILNQTVIEELSNLFNNTFPESFIILNRLNSTPQIFPNMTNNFTIENLFQWIVNEYKKPYVGWIVPKDRYYSRSPSIDKATIFDALTNHDNLLIFLTSNKLDELKLRYIYFYLSNCNIIHSTLWLKQIEKLYNQSLINLNEHISKTQHNLLSSCCQYVLNQISSVDIYHLCLLNQQLPLLNFSEIKTKKCLPILNNLQLKKICYQNYCHQWLKTYASIYQQKLYYNHEIILQKRRNKFYDQSIDIQNQFINNNNNNNNNNNSIEKFQGLLCQMNLTWTFRLINSKYYPNFGQNIGMINNSRAIIVLQTKNEQHYILNNNEITTENIYNLIYNVSHNLQSRSLATIPINNINIEHSNRFIELTTDTFHSIVLNTDKHVLVVYYTKWCGFCQSIWPILYQTKRFFSKFDDLVFTRIQADKHDLPWHLTVYNYPTLILFPAQNKYDSIVFPTSTESITNVSIIKFLLHHLYIDDNVNEHWCQQTNNSFLSMLSSTYIDFSQLSYLVKSFS</sequence>
<evidence type="ECO:0000256" key="1">
    <source>
        <dbReference type="SAM" id="SignalP"/>
    </source>
</evidence>
<comment type="caution">
    <text evidence="4">The sequence shown here is derived from an EMBL/GenBank/DDBJ whole genome shotgun (WGS) entry which is preliminary data.</text>
</comment>
<dbReference type="InterPro" id="IPR013766">
    <property type="entry name" value="Thioredoxin_domain"/>
</dbReference>
<feature type="signal peptide" evidence="1">
    <location>
        <begin position="1"/>
        <end position="20"/>
    </location>
</feature>
<dbReference type="Pfam" id="PF00085">
    <property type="entry name" value="Thioredoxin"/>
    <property type="match status" value="2"/>
</dbReference>
<gene>
    <name evidence="4" type="ORF">JXQ802_LOCUS35368</name>
    <name evidence="3" type="ORF">PYM288_LOCUS6050</name>
</gene>
<dbReference type="InterPro" id="IPR036249">
    <property type="entry name" value="Thioredoxin-like_sf"/>
</dbReference>
<dbReference type="Proteomes" id="UP000663854">
    <property type="component" value="Unassembled WGS sequence"/>
</dbReference>
<name>A0A815LUZ9_9BILA</name>
<dbReference type="Gene3D" id="3.40.30.10">
    <property type="entry name" value="Glutaredoxin"/>
    <property type="match status" value="2"/>
</dbReference>